<gene>
    <name evidence="1" type="ORF">ACFFJH_15975</name>
</gene>
<dbReference type="RefSeq" id="WP_390213938.1">
    <property type="nucleotide sequence ID" value="NZ_JBHLXJ010000017.1"/>
</dbReference>
<dbReference type="Proteomes" id="UP001589844">
    <property type="component" value="Unassembled WGS sequence"/>
</dbReference>
<dbReference type="EMBL" id="JBHLXJ010000017">
    <property type="protein sequence ID" value="MFC0351318.1"/>
    <property type="molecule type" value="Genomic_DNA"/>
</dbReference>
<protein>
    <submittedName>
        <fullName evidence="1">Uncharacterized protein</fullName>
    </submittedName>
</protein>
<evidence type="ECO:0000313" key="2">
    <source>
        <dbReference type="Proteomes" id="UP001589844"/>
    </source>
</evidence>
<sequence>MTIRIRATHRNKKTVTICNYVYCSRMKRSKPLRHGTLRLDADPNKLPLGIRLTTDYNLTYEDIETIRTWLFAHGSFKPKDGYLELQGALDLLYEQLEKQWQEITANNGTQKDFGQSWRRVQVIQESFKNRLQELGAVKKMNKNGKEDSESIIV</sequence>
<keyword evidence="2" id="KW-1185">Reference proteome</keyword>
<reference evidence="1 2" key="1">
    <citation type="submission" date="2024-09" db="EMBL/GenBank/DDBJ databases">
        <authorList>
            <person name="Sun Q."/>
            <person name="Mori K."/>
        </authorList>
    </citation>
    <scope>NUCLEOTIDE SEQUENCE [LARGE SCALE GENOMIC DNA]</scope>
    <source>
        <strain evidence="1 2">CCM 8677</strain>
    </source>
</reference>
<proteinExistence type="predicted"/>
<comment type="caution">
    <text evidence="1">The sequence shown here is derived from an EMBL/GenBank/DDBJ whole genome shotgun (WGS) entry which is preliminary data.</text>
</comment>
<organism evidence="1 2">
    <name type="scientific">Undibacterium danionis</name>
    <dbReference type="NCBI Taxonomy" id="1812100"/>
    <lineage>
        <taxon>Bacteria</taxon>
        <taxon>Pseudomonadati</taxon>
        <taxon>Pseudomonadota</taxon>
        <taxon>Betaproteobacteria</taxon>
        <taxon>Burkholderiales</taxon>
        <taxon>Oxalobacteraceae</taxon>
        <taxon>Undibacterium</taxon>
    </lineage>
</organism>
<accession>A0ABV6IHM6</accession>
<name>A0ABV6IHM6_9BURK</name>
<evidence type="ECO:0000313" key="1">
    <source>
        <dbReference type="EMBL" id="MFC0351318.1"/>
    </source>
</evidence>